<evidence type="ECO:0008006" key="3">
    <source>
        <dbReference type="Google" id="ProtNLM"/>
    </source>
</evidence>
<name>A0A316TX39_9BACT</name>
<dbReference type="Proteomes" id="UP000245533">
    <property type="component" value="Unassembled WGS sequence"/>
</dbReference>
<gene>
    <name evidence="1" type="ORF">DDZ15_01980</name>
</gene>
<dbReference type="RefSeq" id="WP_109644308.1">
    <property type="nucleotide sequence ID" value="NZ_QGGB01000002.1"/>
</dbReference>
<accession>A0A316TX39</accession>
<evidence type="ECO:0000313" key="1">
    <source>
        <dbReference type="EMBL" id="PWN07805.1"/>
    </source>
</evidence>
<organism evidence="1 2">
    <name type="scientific">Rhodohalobacter mucosus</name>
    <dbReference type="NCBI Taxonomy" id="2079485"/>
    <lineage>
        <taxon>Bacteria</taxon>
        <taxon>Pseudomonadati</taxon>
        <taxon>Balneolota</taxon>
        <taxon>Balneolia</taxon>
        <taxon>Balneolales</taxon>
        <taxon>Balneolaceae</taxon>
        <taxon>Rhodohalobacter</taxon>
    </lineage>
</organism>
<reference evidence="1 2" key="1">
    <citation type="submission" date="2018-05" db="EMBL/GenBank/DDBJ databases">
        <title>Rhodohalobacter halophilus gen. nov., sp. nov., a moderately halophilic member of the family Balneolaceae.</title>
        <authorList>
            <person name="Liu Z.-W."/>
        </authorList>
    </citation>
    <scope>NUCLEOTIDE SEQUENCE [LARGE SCALE GENOMIC DNA]</scope>
    <source>
        <strain evidence="1 2">8A47</strain>
    </source>
</reference>
<keyword evidence="2" id="KW-1185">Reference proteome</keyword>
<evidence type="ECO:0000313" key="2">
    <source>
        <dbReference type="Proteomes" id="UP000245533"/>
    </source>
</evidence>
<dbReference type="EMBL" id="QGGB01000002">
    <property type="protein sequence ID" value="PWN07805.1"/>
    <property type="molecule type" value="Genomic_DNA"/>
</dbReference>
<comment type="caution">
    <text evidence="1">The sequence shown here is derived from an EMBL/GenBank/DDBJ whole genome shotgun (WGS) entry which is preliminary data.</text>
</comment>
<dbReference type="OrthoDB" id="2081174at2"/>
<dbReference type="AlphaFoldDB" id="A0A316TX39"/>
<proteinExistence type="predicted"/>
<protein>
    <recommendedName>
        <fullName evidence="3">Polysaccharide deacetylase</fullName>
    </recommendedName>
</protein>
<sequence length="381" mass="44472">MLRDFSRILAMHATNYRGWRTDRKIVVIESDDWGSACMPSLDVFQRLVQRGIRVDRCPYTSFDALASEEDLEDLFSALMEFRDKNGSHPVITANAVMMNPDFEKIRSSGFMEYHGEPFTETLKKYPRHDRSFSLWKQGMSDKLFAPQFHGREHLNVKAWMQAMQKRDSVERAVFNENMFWAGSGEEQKGHLSIRAAFDLKDLSDLDTHREILRDGLTQFEHLFGYKSESFIAPNFIYHPDLNQPLAEKGVRLLQGMKYQLLPIEDHEKRKMVRRIQGKQNELGQFDLVRNCVFEPSQKADNYDNIGTCMKGIWNAFFWKKPAIITAHRLNFIGYIHPGNREKNLALFRALLKKMLKRWPDIEFMTSRELGTLMSNSGNKSK</sequence>